<keyword evidence="3 10" id="KW-0813">Transport</keyword>
<dbReference type="InterPro" id="IPR002067">
    <property type="entry name" value="MCP"/>
</dbReference>
<sequence>MAEEVDYESLPPNAGLAVNMLAGALAGISEHAVMYPIDSIKTRMQVFATSPVAVYTGVGNAFTRISSTEGIRALWRGVWSVVLGAGPAHAVHFGTLEAVKELMGGNEAGNQWLATSVAGASATTAADALMNPFDVIKQRMQVHKSEFRSVFTCARVVYRNEGLAAFYVSYPTTLAISIPFNAIQFTVYEQVKRILNPRHEYSPTTHITAGAIAGAVAAAVTTPLDVAKTILQTRGTSHDAEIRGVKGMVDALRVIWTRDGIKGFGRGLTPRVLTTVPSTALCWLSYEFFKAAIRSDTSGCN</sequence>
<dbReference type="FunFam" id="1.50.40.10:FF:000029">
    <property type="entry name" value="Solute carrier family 25 member 28"/>
    <property type="match status" value="1"/>
</dbReference>
<dbReference type="InterPro" id="IPR018108">
    <property type="entry name" value="MCP_transmembrane"/>
</dbReference>
<keyword evidence="6" id="KW-1133">Transmembrane helix</keyword>
<dbReference type="PRINTS" id="PR00926">
    <property type="entry name" value="MITOCARRIER"/>
</dbReference>
<accession>A0AA39PQR4</accession>
<gene>
    <name evidence="11" type="ORF">IW261DRAFT_373061</name>
</gene>
<evidence type="ECO:0000256" key="9">
    <source>
        <dbReference type="PROSITE-ProRule" id="PRU00282"/>
    </source>
</evidence>
<name>A0AA39PQR4_9AGAR</name>
<proteinExistence type="inferred from homology"/>
<evidence type="ECO:0000256" key="10">
    <source>
        <dbReference type="RuleBase" id="RU000488"/>
    </source>
</evidence>
<evidence type="ECO:0000313" key="12">
    <source>
        <dbReference type="Proteomes" id="UP001175227"/>
    </source>
</evidence>
<feature type="repeat" description="Solcar" evidence="9">
    <location>
        <begin position="201"/>
        <end position="292"/>
    </location>
</feature>
<dbReference type="GO" id="GO:0031966">
    <property type="term" value="C:mitochondrial membrane"/>
    <property type="evidence" value="ECO:0007669"/>
    <property type="project" value="UniProtKB-SubCell"/>
</dbReference>
<keyword evidence="12" id="KW-1185">Reference proteome</keyword>
<reference evidence="11" key="1">
    <citation type="submission" date="2023-06" db="EMBL/GenBank/DDBJ databases">
        <authorList>
            <consortium name="Lawrence Berkeley National Laboratory"/>
            <person name="Ahrendt S."/>
            <person name="Sahu N."/>
            <person name="Indic B."/>
            <person name="Wong-Bajracharya J."/>
            <person name="Merenyi Z."/>
            <person name="Ke H.-M."/>
            <person name="Monk M."/>
            <person name="Kocsube S."/>
            <person name="Drula E."/>
            <person name="Lipzen A."/>
            <person name="Balint B."/>
            <person name="Henrissat B."/>
            <person name="Andreopoulos B."/>
            <person name="Martin F.M."/>
            <person name="Harder C.B."/>
            <person name="Rigling D."/>
            <person name="Ford K.L."/>
            <person name="Foster G.D."/>
            <person name="Pangilinan J."/>
            <person name="Papanicolaou A."/>
            <person name="Barry K."/>
            <person name="LaButti K."/>
            <person name="Viragh M."/>
            <person name="Koriabine M."/>
            <person name="Yan M."/>
            <person name="Riley R."/>
            <person name="Champramary S."/>
            <person name="Plett K.L."/>
            <person name="Tsai I.J."/>
            <person name="Slot J."/>
            <person name="Sipos G."/>
            <person name="Plett J."/>
            <person name="Nagy L.G."/>
            <person name="Grigoriev I.V."/>
        </authorList>
    </citation>
    <scope>NUCLEOTIDE SEQUENCE</scope>
    <source>
        <strain evidence="11">ICMP 16352</strain>
    </source>
</reference>
<feature type="repeat" description="Solcar" evidence="9">
    <location>
        <begin position="110"/>
        <end position="194"/>
    </location>
</feature>
<evidence type="ECO:0000256" key="5">
    <source>
        <dbReference type="ARBA" id="ARBA00022737"/>
    </source>
</evidence>
<keyword evidence="8 9" id="KW-0472">Membrane</keyword>
<keyword evidence="4 9" id="KW-0812">Transmembrane</keyword>
<dbReference type="GO" id="GO:0015093">
    <property type="term" value="F:ferrous iron transmembrane transporter activity"/>
    <property type="evidence" value="ECO:0007669"/>
    <property type="project" value="TreeGrafter"/>
</dbReference>
<dbReference type="PROSITE" id="PS50920">
    <property type="entry name" value="SOLCAR"/>
    <property type="match status" value="3"/>
</dbReference>
<comment type="caution">
    <text evidence="11">The sequence shown here is derived from an EMBL/GenBank/DDBJ whole genome shotgun (WGS) entry which is preliminary data.</text>
</comment>
<dbReference type="Proteomes" id="UP001175227">
    <property type="component" value="Unassembled WGS sequence"/>
</dbReference>
<dbReference type="InterPro" id="IPR023395">
    <property type="entry name" value="MCP_dom_sf"/>
</dbReference>
<protein>
    <submittedName>
        <fullName evidence="11">Mitochondrial carrier domain-containing protein</fullName>
    </submittedName>
</protein>
<evidence type="ECO:0000256" key="3">
    <source>
        <dbReference type="ARBA" id="ARBA00022448"/>
    </source>
</evidence>
<dbReference type="Gene3D" id="1.50.40.10">
    <property type="entry name" value="Mitochondrial carrier domain"/>
    <property type="match status" value="2"/>
</dbReference>
<dbReference type="AlphaFoldDB" id="A0AA39PQR4"/>
<dbReference type="Pfam" id="PF00153">
    <property type="entry name" value="Mito_carr"/>
    <property type="match status" value="3"/>
</dbReference>
<dbReference type="GO" id="GO:0048250">
    <property type="term" value="P:iron import into the mitochondrion"/>
    <property type="evidence" value="ECO:0007669"/>
    <property type="project" value="TreeGrafter"/>
</dbReference>
<feature type="repeat" description="Solcar" evidence="9">
    <location>
        <begin position="14"/>
        <end position="102"/>
    </location>
</feature>
<comment type="similarity">
    <text evidence="2 10">Belongs to the mitochondrial carrier (TC 2.A.29) family.</text>
</comment>
<dbReference type="PANTHER" id="PTHR45758:SF4">
    <property type="entry name" value="MITOFERRIN-1"/>
    <property type="match status" value="1"/>
</dbReference>
<evidence type="ECO:0000313" key="11">
    <source>
        <dbReference type="EMBL" id="KAK0488800.1"/>
    </source>
</evidence>
<evidence type="ECO:0000256" key="2">
    <source>
        <dbReference type="ARBA" id="ARBA00006375"/>
    </source>
</evidence>
<evidence type="ECO:0000256" key="1">
    <source>
        <dbReference type="ARBA" id="ARBA00004225"/>
    </source>
</evidence>
<evidence type="ECO:0000256" key="7">
    <source>
        <dbReference type="ARBA" id="ARBA00023128"/>
    </source>
</evidence>
<comment type="subcellular location">
    <subcellularLocation>
        <location evidence="1">Mitochondrion membrane</location>
        <topology evidence="1">Multi-pass membrane protein</topology>
    </subcellularLocation>
</comment>
<evidence type="ECO:0000256" key="4">
    <source>
        <dbReference type="ARBA" id="ARBA00022692"/>
    </source>
</evidence>
<keyword evidence="7" id="KW-0496">Mitochondrion</keyword>
<organism evidence="11 12">
    <name type="scientific">Armillaria novae-zelandiae</name>
    <dbReference type="NCBI Taxonomy" id="153914"/>
    <lineage>
        <taxon>Eukaryota</taxon>
        <taxon>Fungi</taxon>
        <taxon>Dikarya</taxon>
        <taxon>Basidiomycota</taxon>
        <taxon>Agaricomycotina</taxon>
        <taxon>Agaricomycetes</taxon>
        <taxon>Agaricomycetidae</taxon>
        <taxon>Agaricales</taxon>
        <taxon>Marasmiineae</taxon>
        <taxon>Physalacriaceae</taxon>
        <taxon>Armillaria</taxon>
    </lineage>
</organism>
<dbReference type="PANTHER" id="PTHR45758">
    <property type="entry name" value="MITOFERRIN-1-RELATED"/>
    <property type="match status" value="1"/>
</dbReference>
<dbReference type="EMBL" id="JAUEPR010000002">
    <property type="protein sequence ID" value="KAK0488800.1"/>
    <property type="molecule type" value="Genomic_DNA"/>
</dbReference>
<keyword evidence="5" id="KW-0677">Repeat</keyword>
<dbReference type="SUPFAM" id="SSF103506">
    <property type="entry name" value="Mitochondrial carrier"/>
    <property type="match status" value="1"/>
</dbReference>
<evidence type="ECO:0000256" key="8">
    <source>
        <dbReference type="ARBA" id="ARBA00023136"/>
    </source>
</evidence>
<evidence type="ECO:0000256" key="6">
    <source>
        <dbReference type="ARBA" id="ARBA00022989"/>
    </source>
</evidence>